<evidence type="ECO:0000256" key="1">
    <source>
        <dbReference type="SAM" id="Phobius"/>
    </source>
</evidence>
<feature type="transmembrane region" description="Helical" evidence="1">
    <location>
        <begin position="12"/>
        <end position="30"/>
    </location>
</feature>
<dbReference type="RefSeq" id="WP_212399924.1">
    <property type="nucleotide sequence ID" value="NZ_JAFCJH010000066.1"/>
</dbReference>
<keyword evidence="1" id="KW-0472">Membrane</keyword>
<gene>
    <name evidence="2" type="ORF">JQ615_36895</name>
</gene>
<feature type="transmembrane region" description="Helical" evidence="1">
    <location>
        <begin position="36"/>
        <end position="53"/>
    </location>
</feature>
<accession>A0ABS5FVZ7</accession>
<dbReference type="Proteomes" id="UP001315278">
    <property type="component" value="Unassembled WGS sequence"/>
</dbReference>
<protein>
    <submittedName>
        <fullName evidence="2">Low affinity iron permease family protein</fullName>
    </submittedName>
</protein>
<name>A0ABS5FVZ7_9BRAD</name>
<organism evidence="2 3">
    <name type="scientific">Bradyrhizobium jicamae</name>
    <dbReference type="NCBI Taxonomy" id="280332"/>
    <lineage>
        <taxon>Bacteria</taxon>
        <taxon>Pseudomonadati</taxon>
        <taxon>Pseudomonadota</taxon>
        <taxon>Alphaproteobacteria</taxon>
        <taxon>Hyphomicrobiales</taxon>
        <taxon>Nitrobacteraceae</taxon>
        <taxon>Bradyrhizobium</taxon>
    </lineage>
</organism>
<dbReference type="Pfam" id="PF04120">
    <property type="entry name" value="Iron_permease"/>
    <property type="match status" value="1"/>
</dbReference>
<proteinExistence type="predicted"/>
<dbReference type="EMBL" id="JAFCJH010000066">
    <property type="protein sequence ID" value="MBR0800953.1"/>
    <property type="molecule type" value="Genomic_DNA"/>
</dbReference>
<comment type="caution">
    <text evidence="2">The sequence shown here is derived from an EMBL/GenBank/DDBJ whole genome shotgun (WGS) entry which is preliminary data.</text>
</comment>
<keyword evidence="1" id="KW-1133">Transmembrane helix</keyword>
<evidence type="ECO:0000313" key="3">
    <source>
        <dbReference type="Proteomes" id="UP001315278"/>
    </source>
</evidence>
<sequence length="102" mass="11722">MRQILTTAGKWLASPWAFAAVGVYTVLWLIFDRASLNWHALATIVTLLMTLSIQRAEHRDTQAIHAKLDELLRVNEDARDNLINIDDKEPEDVEKVRKRDQA</sequence>
<keyword evidence="1" id="KW-0812">Transmembrane</keyword>
<reference evidence="3" key="1">
    <citation type="journal article" date="2021" name="ISME J.">
        <title>Evolutionary origin and ecological implication of a unique nif island in free-living Bradyrhizobium lineages.</title>
        <authorList>
            <person name="Tao J."/>
        </authorList>
    </citation>
    <scope>NUCLEOTIDE SEQUENCE [LARGE SCALE GENOMIC DNA]</scope>
    <source>
        <strain evidence="3">SZCCT0434</strain>
    </source>
</reference>
<evidence type="ECO:0000313" key="2">
    <source>
        <dbReference type="EMBL" id="MBR0800953.1"/>
    </source>
</evidence>
<keyword evidence="3" id="KW-1185">Reference proteome</keyword>
<dbReference type="InterPro" id="IPR007251">
    <property type="entry name" value="Iron_permease_Fet4"/>
</dbReference>